<proteinExistence type="inferred from homology"/>
<keyword evidence="5" id="KW-0571">Peptide transport</keyword>
<protein>
    <submittedName>
        <fullName evidence="11">Peptide/nickel transport system permease protein</fullName>
    </submittedName>
</protein>
<keyword evidence="6" id="KW-0653">Protein transport</keyword>
<sequence length="303" mass="32822">MTAEIETLPEDGGSLRRQMRKARWRAFGVFLKRLVAHRSFLIGAIILVLFSAVALFADLLAPYAPNRNNYRFILMPPSAEFWFGTDGYGRDILSRVIYGTRVSLFIGVTVVLFTGILGTLLGTLASYVSWLDALIMRGLDGLMAFPGVLLAIALASALGPSEITVIIALTVTFTPRTARVVRAGVLVVKGMQYVEAAQAVGAGHARIIFRYILANALSPLIVQLTFVFAVSIIAEAILSFLGVGPPPPAPSLGNIIADGRTYIQEAWWIAVFPGLAIAFAVLGLNLMGDGLRDIIDPRQRNHR</sequence>
<dbReference type="GO" id="GO:0005886">
    <property type="term" value="C:plasma membrane"/>
    <property type="evidence" value="ECO:0007669"/>
    <property type="project" value="UniProtKB-SubCell"/>
</dbReference>
<dbReference type="InterPro" id="IPR000515">
    <property type="entry name" value="MetI-like"/>
</dbReference>
<evidence type="ECO:0000256" key="9">
    <source>
        <dbReference type="RuleBase" id="RU363032"/>
    </source>
</evidence>
<dbReference type="SUPFAM" id="SSF161098">
    <property type="entry name" value="MetI-like"/>
    <property type="match status" value="1"/>
</dbReference>
<dbReference type="GO" id="GO:0015833">
    <property type="term" value="P:peptide transport"/>
    <property type="evidence" value="ECO:0007669"/>
    <property type="project" value="UniProtKB-KW"/>
</dbReference>
<keyword evidence="2 9" id="KW-0813">Transport</keyword>
<dbReference type="Pfam" id="PF00528">
    <property type="entry name" value="BPD_transp_1"/>
    <property type="match status" value="1"/>
</dbReference>
<accession>A0A1K2I0V0</accession>
<gene>
    <name evidence="11" type="ORF">SAMN02983003_2999</name>
</gene>
<dbReference type="GO" id="GO:0015031">
    <property type="term" value="P:protein transport"/>
    <property type="evidence" value="ECO:0007669"/>
    <property type="project" value="UniProtKB-KW"/>
</dbReference>
<dbReference type="Pfam" id="PF12911">
    <property type="entry name" value="OppC_N"/>
    <property type="match status" value="1"/>
</dbReference>
<evidence type="ECO:0000313" key="12">
    <source>
        <dbReference type="Proteomes" id="UP000183447"/>
    </source>
</evidence>
<organism evidence="11 12">
    <name type="scientific">Devosia enhydra</name>
    <dbReference type="NCBI Taxonomy" id="665118"/>
    <lineage>
        <taxon>Bacteria</taxon>
        <taxon>Pseudomonadati</taxon>
        <taxon>Pseudomonadota</taxon>
        <taxon>Alphaproteobacteria</taxon>
        <taxon>Hyphomicrobiales</taxon>
        <taxon>Devosiaceae</taxon>
        <taxon>Devosia</taxon>
    </lineage>
</organism>
<dbReference type="EMBL" id="FPKU01000003">
    <property type="protein sequence ID" value="SFZ85827.1"/>
    <property type="molecule type" value="Genomic_DNA"/>
</dbReference>
<keyword evidence="8 9" id="KW-0472">Membrane</keyword>
<comment type="similarity">
    <text evidence="9">Belongs to the binding-protein-dependent transport system permease family.</text>
</comment>
<keyword evidence="4 9" id="KW-0812">Transmembrane</keyword>
<feature type="transmembrane region" description="Helical" evidence="9">
    <location>
        <begin position="148"/>
        <end position="173"/>
    </location>
</feature>
<feature type="transmembrane region" description="Helical" evidence="9">
    <location>
        <begin position="220"/>
        <end position="243"/>
    </location>
</feature>
<dbReference type="PANTHER" id="PTHR43386">
    <property type="entry name" value="OLIGOPEPTIDE TRANSPORT SYSTEM PERMEASE PROTEIN APPC"/>
    <property type="match status" value="1"/>
</dbReference>
<comment type="subcellular location">
    <subcellularLocation>
        <location evidence="1 9">Cell membrane</location>
        <topology evidence="1 9">Multi-pass membrane protein</topology>
    </subcellularLocation>
</comment>
<feature type="transmembrane region" description="Helical" evidence="9">
    <location>
        <begin position="104"/>
        <end position="128"/>
    </location>
</feature>
<dbReference type="PROSITE" id="PS50928">
    <property type="entry name" value="ABC_TM1"/>
    <property type="match status" value="1"/>
</dbReference>
<dbReference type="Gene3D" id="1.10.3720.10">
    <property type="entry name" value="MetI-like"/>
    <property type="match status" value="1"/>
</dbReference>
<dbReference type="InterPro" id="IPR025966">
    <property type="entry name" value="OppC_N"/>
</dbReference>
<dbReference type="Proteomes" id="UP000183447">
    <property type="component" value="Unassembled WGS sequence"/>
</dbReference>
<evidence type="ECO:0000256" key="5">
    <source>
        <dbReference type="ARBA" id="ARBA00022856"/>
    </source>
</evidence>
<evidence type="ECO:0000256" key="7">
    <source>
        <dbReference type="ARBA" id="ARBA00022989"/>
    </source>
</evidence>
<feature type="domain" description="ABC transmembrane type-1" evidence="10">
    <location>
        <begin position="100"/>
        <end position="288"/>
    </location>
</feature>
<dbReference type="PANTHER" id="PTHR43386:SF1">
    <property type="entry name" value="D,D-DIPEPTIDE TRANSPORT SYSTEM PERMEASE PROTEIN DDPC-RELATED"/>
    <property type="match status" value="1"/>
</dbReference>
<dbReference type="AlphaFoldDB" id="A0A1K2I0V0"/>
<evidence type="ECO:0000256" key="3">
    <source>
        <dbReference type="ARBA" id="ARBA00022475"/>
    </source>
</evidence>
<keyword evidence="7 9" id="KW-1133">Transmembrane helix</keyword>
<keyword evidence="3" id="KW-1003">Cell membrane</keyword>
<dbReference type="CDD" id="cd06261">
    <property type="entry name" value="TM_PBP2"/>
    <property type="match status" value="1"/>
</dbReference>
<feature type="transmembrane region" description="Helical" evidence="9">
    <location>
        <begin position="40"/>
        <end position="61"/>
    </location>
</feature>
<dbReference type="RefSeq" id="WP_244545353.1">
    <property type="nucleotide sequence ID" value="NZ_FPKU01000003.1"/>
</dbReference>
<evidence type="ECO:0000256" key="1">
    <source>
        <dbReference type="ARBA" id="ARBA00004651"/>
    </source>
</evidence>
<evidence type="ECO:0000313" key="11">
    <source>
        <dbReference type="EMBL" id="SFZ85827.1"/>
    </source>
</evidence>
<evidence type="ECO:0000256" key="8">
    <source>
        <dbReference type="ARBA" id="ARBA00023136"/>
    </source>
</evidence>
<reference evidence="11 12" key="1">
    <citation type="submission" date="2016-11" db="EMBL/GenBank/DDBJ databases">
        <authorList>
            <person name="Jaros S."/>
            <person name="Januszkiewicz K."/>
            <person name="Wedrychowicz H."/>
        </authorList>
    </citation>
    <scope>NUCLEOTIDE SEQUENCE [LARGE SCALE GENOMIC DNA]</scope>
    <source>
        <strain evidence="11 12">ATCC 23634</strain>
    </source>
</reference>
<dbReference type="GO" id="GO:0055085">
    <property type="term" value="P:transmembrane transport"/>
    <property type="evidence" value="ECO:0007669"/>
    <property type="project" value="InterPro"/>
</dbReference>
<dbReference type="InterPro" id="IPR035906">
    <property type="entry name" value="MetI-like_sf"/>
</dbReference>
<dbReference type="STRING" id="665118.SAMN02983003_2999"/>
<evidence type="ECO:0000259" key="10">
    <source>
        <dbReference type="PROSITE" id="PS50928"/>
    </source>
</evidence>
<name>A0A1K2I0V0_9HYPH</name>
<feature type="transmembrane region" description="Helical" evidence="9">
    <location>
        <begin position="266"/>
        <end position="288"/>
    </location>
</feature>
<dbReference type="InterPro" id="IPR050366">
    <property type="entry name" value="BP-dependent_transpt_permease"/>
</dbReference>
<evidence type="ECO:0000256" key="2">
    <source>
        <dbReference type="ARBA" id="ARBA00022448"/>
    </source>
</evidence>
<evidence type="ECO:0000256" key="4">
    <source>
        <dbReference type="ARBA" id="ARBA00022692"/>
    </source>
</evidence>
<keyword evidence="12" id="KW-1185">Reference proteome</keyword>
<evidence type="ECO:0000256" key="6">
    <source>
        <dbReference type="ARBA" id="ARBA00022927"/>
    </source>
</evidence>